<organism evidence="1 2">
    <name type="scientific">Aspergillus sergii</name>
    <dbReference type="NCBI Taxonomy" id="1034303"/>
    <lineage>
        <taxon>Eukaryota</taxon>
        <taxon>Fungi</taxon>
        <taxon>Dikarya</taxon>
        <taxon>Ascomycota</taxon>
        <taxon>Pezizomycotina</taxon>
        <taxon>Eurotiomycetes</taxon>
        <taxon>Eurotiomycetidae</taxon>
        <taxon>Eurotiales</taxon>
        <taxon>Aspergillaceae</taxon>
        <taxon>Aspergillus</taxon>
        <taxon>Aspergillus subgen. Circumdati</taxon>
    </lineage>
</organism>
<evidence type="ECO:0000313" key="2">
    <source>
        <dbReference type="Proteomes" id="UP000325945"/>
    </source>
</evidence>
<dbReference type="EMBL" id="ML741762">
    <property type="protein sequence ID" value="KAE8333301.1"/>
    <property type="molecule type" value="Genomic_DNA"/>
</dbReference>
<keyword evidence="2" id="KW-1185">Reference proteome</keyword>
<accession>A0A5N6XJ79</accession>
<sequence>MDPLNIDTVNGMVARLATIGLKDFDRTLQRLNSVSPGVVQGLFISPNLYGR</sequence>
<protein>
    <submittedName>
        <fullName evidence="1">Uncharacterized protein</fullName>
    </submittedName>
</protein>
<evidence type="ECO:0000313" key="1">
    <source>
        <dbReference type="EMBL" id="KAE8333301.1"/>
    </source>
</evidence>
<reference evidence="2" key="1">
    <citation type="submission" date="2019-04" db="EMBL/GenBank/DDBJ databases">
        <title>Friends and foes A comparative genomics studyof 23 Aspergillus species from section Flavi.</title>
        <authorList>
            <consortium name="DOE Joint Genome Institute"/>
            <person name="Kjaerbolling I."/>
            <person name="Vesth T."/>
            <person name="Frisvad J.C."/>
            <person name="Nybo J.L."/>
            <person name="Theobald S."/>
            <person name="Kildgaard S."/>
            <person name="Isbrandt T."/>
            <person name="Kuo A."/>
            <person name="Sato A."/>
            <person name="Lyhne E.K."/>
            <person name="Kogle M.E."/>
            <person name="Wiebenga A."/>
            <person name="Kun R.S."/>
            <person name="Lubbers R.J."/>
            <person name="Makela M.R."/>
            <person name="Barry K."/>
            <person name="Chovatia M."/>
            <person name="Clum A."/>
            <person name="Daum C."/>
            <person name="Haridas S."/>
            <person name="He G."/>
            <person name="LaButti K."/>
            <person name="Lipzen A."/>
            <person name="Mondo S."/>
            <person name="Riley R."/>
            <person name="Salamov A."/>
            <person name="Simmons B.A."/>
            <person name="Magnuson J.K."/>
            <person name="Henrissat B."/>
            <person name="Mortensen U.H."/>
            <person name="Larsen T.O."/>
            <person name="Devries R.P."/>
            <person name="Grigoriev I.V."/>
            <person name="Machida M."/>
            <person name="Baker S.E."/>
            <person name="Andersen M.R."/>
        </authorList>
    </citation>
    <scope>NUCLEOTIDE SEQUENCE [LARGE SCALE GENOMIC DNA]</scope>
    <source>
        <strain evidence="2">CBS 130017</strain>
    </source>
</reference>
<proteinExistence type="predicted"/>
<gene>
    <name evidence="1" type="ORF">BDV39DRAFT_165623</name>
</gene>
<dbReference type="Proteomes" id="UP000325945">
    <property type="component" value="Unassembled WGS sequence"/>
</dbReference>
<name>A0A5N6XJ79_9EURO</name>
<dbReference type="AlphaFoldDB" id="A0A5N6XJ79"/>